<accession>A0A2C5Y7W2</accession>
<dbReference type="Proteomes" id="UP000226192">
    <property type="component" value="Unassembled WGS sequence"/>
</dbReference>
<keyword evidence="3" id="KW-1185">Reference proteome</keyword>
<feature type="chain" id="PRO_5012428701" evidence="1">
    <location>
        <begin position="19"/>
        <end position="135"/>
    </location>
</feature>
<dbReference type="OrthoDB" id="4175349at2759"/>
<proteinExistence type="predicted"/>
<gene>
    <name evidence="2" type="ORF">CDD81_2010</name>
</gene>
<evidence type="ECO:0000313" key="3">
    <source>
        <dbReference type="Proteomes" id="UP000226192"/>
    </source>
</evidence>
<keyword evidence="1" id="KW-0732">Signal</keyword>
<name>A0A2C5Y7W2_9HYPO</name>
<reference evidence="2 3" key="1">
    <citation type="submission" date="2017-06" db="EMBL/GenBank/DDBJ databases">
        <title>Ant-infecting Ophiocordyceps genomes reveal a high diversity of potential behavioral manipulation genes and a possible major role for enterotoxins.</title>
        <authorList>
            <person name="De Bekker C."/>
            <person name="Evans H.C."/>
            <person name="Brachmann A."/>
            <person name="Hughes D.P."/>
        </authorList>
    </citation>
    <scope>NUCLEOTIDE SEQUENCE [LARGE SCALE GENOMIC DNA]</scope>
    <source>
        <strain evidence="2 3">Map64</strain>
    </source>
</reference>
<evidence type="ECO:0000313" key="2">
    <source>
        <dbReference type="EMBL" id="PHH65575.1"/>
    </source>
</evidence>
<feature type="signal peptide" evidence="1">
    <location>
        <begin position="1"/>
        <end position="18"/>
    </location>
</feature>
<comment type="caution">
    <text evidence="2">The sequence shown here is derived from an EMBL/GenBank/DDBJ whole genome shotgun (WGS) entry which is preliminary data.</text>
</comment>
<dbReference type="AlphaFoldDB" id="A0A2C5Y7W2"/>
<evidence type="ECO:0000256" key="1">
    <source>
        <dbReference type="SAM" id="SignalP"/>
    </source>
</evidence>
<protein>
    <submittedName>
        <fullName evidence="2">Uncharacterized protein</fullName>
    </submittedName>
</protein>
<sequence>MKATTIFSIAMAAQAATAAPMADNTMAVDGEFKRLDLAEPLNWISGETLLPGRVMRGFHGDEHQYDAESWAQYILENCINTPGCKSTISFSAINSGSVGGRYWFGYTFSKAATPDDYKRSTEKQYGVQASIAYSL</sequence>
<dbReference type="EMBL" id="NJET01000016">
    <property type="protein sequence ID" value="PHH65575.1"/>
    <property type="molecule type" value="Genomic_DNA"/>
</dbReference>
<organism evidence="2 3">
    <name type="scientific">Ophiocordyceps australis</name>
    <dbReference type="NCBI Taxonomy" id="1399860"/>
    <lineage>
        <taxon>Eukaryota</taxon>
        <taxon>Fungi</taxon>
        <taxon>Dikarya</taxon>
        <taxon>Ascomycota</taxon>
        <taxon>Pezizomycotina</taxon>
        <taxon>Sordariomycetes</taxon>
        <taxon>Hypocreomycetidae</taxon>
        <taxon>Hypocreales</taxon>
        <taxon>Ophiocordycipitaceae</taxon>
        <taxon>Ophiocordyceps</taxon>
    </lineage>
</organism>